<reference evidence="3" key="2">
    <citation type="submission" date="2022-01" db="EMBL/GenBank/DDBJ databases">
        <authorList>
            <person name="Yamashiro T."/>
            <person name="Shiraishi A."/>
            <person name="Satake H."/>
            <person name="Nakayama K."/>
        </authorList>
    </citation>
    <scope>NUCLEOTIDE SEQUENCE</scope>
</reference>
<feature type="region of interest" description="Disordered" evidence="1">
    <location>
        <begin position="1"/>
        <end position="30"/>
    </location>
</feature>
<dbReference type="InterPro" id="IPR005162">
    <property type="entry name" value="Retrotrans_gag_dom"/>
</dbReference>
<organism evidence="3 4">
    <name type="scientific">Tanacetum coccineum</name>
    <dbReference type="NCBI Taxonomy" id="301880"/>
    <lineage>
        <taxon>Eukaryota</taxon>
        <taxon>Viridiplantae</taxon>
        <taxon>Streptophyta</taxon>
        <taxon>Embryophyta</taxon>
        <taxon>Tracheophyta</taxon>
        <taxon>Spermatophyta</taxon>
        <taxon>Magnoliopsida</taxon>
        <taxon>eudicotyledons</taxon>
        <taxon>Gunneridae</taxon>
        <taxon>Pentapetalae</taxon>
        <taxon>asterids</taxon>
        <taxon>campanulids</taxon>
        <taxon>Asterales</taxon>
        <taxon>Asteraceae</taxon>
        <taxon>Asteroideae</taxon>
        <taxon>Anthemideae</taxon>
        <taxon>Anthemidinae</taxon>
        <taxon>Tanacetum</taxon>
    </lineage>
</organism>
<feature type="compositionally biased region" description="Polar residues" evidence="1">
    <location>
        <begin position="369"/>
        <end position="380"/>
    </location>
</feature>
<proteinExistence type="predicted"/>
<dbReference type="Proteomes" id="UP001151760">
    <property type="component" value="Unassembled WGS sequence"/>
</dbReference>
<feature type="compositionally biased region" description="Basic residues" evidence="1">
    <location>
        <begin position="105"/>
        <end position="114"/>
    </location>
</feature>
<sequence length="391" mass="44592">MSGPAELNLSPPTSAVRNTVGKGNEQISKNLKRTASDAALREYSDKHYHQLLPIIAEKVHQQKMQQEKLKEVKARLNFDGCSRRNSKVQEVSHHSESRTPNVRGEHRRGRRPGRSRSVSGSPKRTSVFSRIRHDRSESPRHKPGGKGRRDRGVFNRWEIKERVYPHTQKAVTRVTAREERNPFPENVTMKEHVHGGQKCSPKVKIAEGDTGSQNQKSKGQVSRMTTYHNHVQLQRWNIGQCRHGATCSILHSLDSLGYGLTTHLQNPNSYDDLKKAFLANFLQQKKCIKDPVEIHHIKQREGESTEYFVQRFKAESRHVKGAPECMRISEFMHGITNPELIKRLHDNIPKSVDEMMRVTTTFLMGEVAASNQAEENTSGMEATGSREKTKF</sequence>
<feature type="compositionally biased region" description="Polar residues" evidence="1">
    <location>
        <begin position="210"/>
        <end position="222"/>
    </location>
</feature>
<evidence type="ECO:0000313" key="3">
    <source>
        <dbReference type="EMBL" id="GJT04607.1"/>
    </source>
</evidence>
<reference evidence="3" key="1">
    <citation type="journal article" date="2022" name="Int. J. Mol. Sci.">
        <title>Draft Genome of Tanacetum Coccineum: Genomic Comparison of Closely Related Tanacetum-Family Plants.</title>
        <authorList>
            <person name="Yamashiro T."/>
            <person name="Shiraishi A."/>
            <person name="Nakayama K."/>
            <person name="Satake H."/>
        </authorList>
    </citation>
    <scope>NUCLEOTIDE SEQUENCE</scope>
</reference>
<keyword evidence="3" id="KW-0695">RNA-directed DNA polymerase</keyword>
<name>A0ABQ5AS37_9ASTR</name>
<gene>
    <name evidence="3" type="ORF">Tco_0839069</name>
</gene>
<dbReference type="GO" id="GO:0003964">
    <property type="term" value="F:RNA-directed DNA polymerase activity"/>
    <property type="evidence" value="ECO:0007669"/>
    <property type="project" value="UniProtKB-KW"/>
</dbReference>
<keyword evidence="4" id="KW-1185">Reference proteome</keyword>
<feature type="region of interest" description="Disordered" evidence="1">
    <location>
        <begin position="191"/>
        <end position="222"/>
    </location>
</feature>
<feature type="region of interest" description="Disordered" evidence="1">
    <location>
        <begin position="369"/>
        <end position="391"/>
    </location>
</feature>
<feature type="domain" description="Retrotransposon gag" evidence="2">
    <location>
        <begin position="265"/>
        <end position="336"/>
    </location>
</feature>
<feature type="region of interest" description="Disordered" evidence="1">
    <location>
        <begin position="83"/>
        <end position="153"/>
    </location>
</feature>
<feature type="compositionally biased region" description="Low complexity" evidence="1">
    <location>
        <begin position="115"/>
        <end position="124"/>
    </location>
</feature>
<accession>A0ABQ5AS37</accession>
<comment type="caution">
    <text evidence="3">The sequence shown here is derived from an EMBL/GenBank/DDBJ whole genome shotgun (WGS) entry which is preliminary data.</text>
</comment>
<evidence type="ECO:0000256" key="1">
    <source>
        <dbReference type="SAM" id="MobiDB-lite"/>
    </source>
</evidence>
<dbReference type="Pfam" id="PF03732">
    <property type="entry name" value="Retrotrans_gag"/>
    <property type="match status" value="1"/>
</dbReference>
<keyword evidence="3" id="KW-0808">Transferase</keyword>
<evidence type="ECO:0000313" key="4">
    <source>
        <dbReference type="Proteomes" id="UP001151760"/>
    </source>
</evidence>
<protein>
    <submittedName>
        <fullName evidence="3">Reverse transcriptase domain-containing protein</fullName>
    </submittedName>
</protein>
<dbReference type="EMBL" id="BQNB010012522">
    <property type="protein sequence ID" value="GJT04607.1"/>
    <property type="molecule type" value="Genomic_DNA"/>
</dbReference>
<keyword evidence="3" id="KW-0548">Nucleotidyltransferase</keyword>
<evidence type="ECO:0000259" key="2">
    <source>
        <dbReference type="Pfam" id="PF03732"/>
    </source>
</evidence>